<organism evidence="1 2">
    <name type="scientific">Melanomma pulvis-pyrius CBS 109.77</name>
    <dbReference type="NCBI Taxonomy" id="1314802"/>
    <lineage>
        <taxon>Eukaryota</taxon>
        <taxon>Fungi</taxon>
        <taxon>Dikarya</taxon>
        <taxon>Ascomycota</taxon>
        <taxon>Pezizomycotina</taxon>
        <taxon>Dothideomycetes</taxon>
        <taxon>Pleosporomycetidae</taxon>
        <taxon>Pleosporales</taxon>
        <taxon>Melanommataceae</taxon>
        <taxon>Melanomma</taxon>
    </lineage>
</organism>
<evidence type="ECO:0000313" key="2">
    <source>
        <dbReference type="Proteomes" id="UP000799757"/>
    </source>
</evidence>
<protein>
    <submittedName>
        <fullName evidence="1">Uncharacterized protein</fullName>
    </submittedName>
</protein>
<proteinExistence type="predicted"/>
<accession>A0A6A6XN19</accession>
<sequence>MLSDEDVQDIFRLIPPSKSLSSGLPSLLLLSTGTGFITSSRVLNQFNRLVESESKRLSVALLSHDLAVDPEVVLQLARASPSLALLSEDNSDIITKIQRDSIEQHLRTLVVSQIVSKATFSHENDVSIESIDALTHSGGDSPKLQDDLLEVDGHLLSTDYHYSVLEIMKQGLNDALRDAAPVEFTSGRLLECPMWYITFRLNWLLKVTYMAPQFRIETSPDSITCIPKNSVIQKKDAEISRLQAGQVPNIDLQVFSKEYRELYPSLADVQDYIQALPDIYAIKSTGISQKWLLSFSEGCVRFLEVNGYADFTANIKGCFPQDCHRELYDLVEKQITTTYDQQSNTKLYRAGDFIVAGATYDRERDSLLKMAKVHATTQWHQLKENLDQDLKFQISEIINTIPSELPLRCAIAKDKSVEKALDERYWNDVSDLESTNEAEFSTFWIERVVSRIQNYTEGLKYIEDTKLRDQLADLLSTYIQKELLPDSVSKARSQALVLSRKTRKHVQKLESTLKSGKMDLSGVIVAVEKFGKKQGLPDLDTASLTGTKDVLISDMIRKMQKKQADGPLLFLTLVIVLLAKQQLGVGVVYATGKFAPKLLKQLKSVLSTERYEQLEGWKELAKAGTLTSEDKEDMKRLAGEL</sequence>
<keyword evidence="2" id="KW-1185">Reference proteome</keyword>
<dbReference type="AlphaFoldDB" id="A0A6A6XN19"/>
<reference evidence="1" key="1">
    <citation type="journal article" date="2020" name="Stud. Mycol.">
        <title>101 Dothideomycetes genomes: a test case for predicting lifestyles and emergence of pathogens.</title>
        <authorList>
            <person name="Haridas S."/>
            <person name="Albert R."/>
            <person name="Binder M."/>
            <person name="Bloem J."/>
            <person name="Labutti K."/>
            <person name="Salamov A."/>
            <person name="Andreopoulos B."/>
            <person name="Baker S."/>
            <person name="Barry K."/>
            <person name="Bills G."/>
            <person name="Bluhm B."/>
            <person name="Cannon C."/>
            <person name="Castanera R."/>
            <person name="Culley D."/>
            <person name="Daum C."/>
            <person name="Ezra D."/>
            <person name="Gonzalez J."/>
            <person name="Henrissat B."/>
            <person name="Kuo A."/>
            <person name="Liang C."/>
            <person name="Lipzen A."/>
            <person name="Lutzoni F."/>
            <person name="Magnuson J."/>
            <person name="Mondo S."/>
            <person name="Nolan M."/>
            <person name="Ohm R."/>
            <person name="Pangilinan J."/>
            <person name="Park H.-J."/>
            <person name="Ramirez L."/>
            <person name="Alfaro M."/>
            <person name="Sun H."/>
            <person name="Tritt A."/>
            <person name="Yoshinaga Y."/>
            <person name="Zwiers L.-H."/>
            <person name="Turgeon B."/>
            <person name="Goodwin S."/>
            <person name="Spatafora J."/>
            <person name="Crous P."/>
            <person name="Grigoriev I."/>
        </authorList>
    </citation>
    <scope>NUCLEOTIDE SEQUENCE</scope>
    <source>
        <strain evidence="1">CBS 109.77</strain>
    </source>
</reference>
<gene>
    <name evidence="1" type="ORF">K505DRAFT_372226</name>
</gene>
<evidence type="ECO:0000313" key="1">
    <source>
        <dbReference type="EMBL" id="KAF2797739.1"/>
    </source>
</evidence>
<dbReference type="EMBL" id="MU001799">
    <property type="protein sequence ID" value="KAF2797739.1"/>
    <property type="molecule type" value="Genomic_DNA"/>
</dbReference>
<name>A0A6A6XN19_9PLEO</name>
<dbReference type="OrthoDB" id="3935714at2759"/>
<dbReference type="Proteomes" id="UP000799757">
    <property type="component" value="Unassembled WGS sequence"/>
</dbReference>